<sequence>MSDVLVIIGAGGMGETIARRLAVGRTTLLADFNTDLLDRLSASMETDGFDVRTAKVDVSSRESVEALAAAAAELGPVTQVVHTAGVSPTQAPLEAVLRIDLLAAALVLEAFGNVVAPGGAGVLISSSSSYLTPPFSPEQAQAIRISTPEGLLELPFFAPDVLGNAGVAYGLSKQANRIQVQHASGTWGARGARINSVSPGVISTAMGRLELDSPSGAFMRAMVEHSGSGRIGTPSDIADAVTFLVGPQATYITGIDLLVDGGNVAAVASGRVPLPGR</sequence>
<dbReference type="Pfam" id="PF13561">
    <property type="entry name" value="adh_short_C2"/>
    <property type="match status" value="1"/>
</dbReference>
<dbReference type="InterPro" id="IPR036291">
    <property type="entry name" value="NAD(P)-bd_dom_sf"/>
</dbReference>
<evidence type="ECO:0000313" key="3">
    <source>
        <dbReference type="EMBL" id="MBB2956163.1"/>
    </source>
</evidence>
<gene>
    <name evidence="3" type="ORF">FHX72_000275</name>
</gene>
<keyword evidence="2" id="KW-0560">Oxidoreductase</keyword>
<dbReference type="Pfam" id="PF00106">
    <property type="entry name" value="adh_short"/>
    <property type="match status" value="1"/>
</dbReference>
<name>A0A7W4YE69_9MICO</name>
<dbReference type="PANTHER" id="PTHR24321">
    <property type="entry name" value="DEHYDROGENASES, SHORT CHAIN"/>
    <property type="match status" value="1"/>
</dbReference>
<proteinExistence type="inferred from homology"/>
<protein>
    <submittedName>
        <fullName evidence="3">NAD(P)-dependent dehydrogenase (Short-subunit alcohol dehydrogenase family)</fullName>
    </submittedName>
</protein>
<dbReference type="Gene3D" id="3.40.50.720">
    <property type="entry name" value="NAD(P)-binding Rossmann-like Domain"/>
    <property type="match status" value="1"/>
</dbReference>
<dbReference type="AlphaFoldDB" id="A0A7W4YE69"/>
<dbReference type="PANTHER" id="PTHR24321:SF8">
    <property type="entry name" value="ESTRADIOL 17-BETA-DEHYDROGENASE 8-RELATED"/>
    <property type="match status" value="1"/>
</dbReference>
<dbReference type="RefSeq" id="WP_183622576.1">
    <property type="nucleotide sequence ID" value="NZ_JACHWJ010000001.1"/>
</dbReference>
<reference evidence="3 4" key="1">
    <citation type="submission" date="2020-08" db="EMBL/GenBank/DDBJ databases">
        <title>Sequencing the genomes of 1000 actinobacteria strains.</title>
        <authorList>
            <person name="Klenk H.-P."/>
        </authorList>
    </citation>
    <scope>NUCLEOTIDE SEQUENCE [LARGE SCALE GENOMIC DNA]</scope>
    <source>
        <strain evidence="3 4">DSM 20419</strain>
    </source>
</reference>
<evidence type="ECO:0000256" key="2">
    <source>
        <dbReference type="ARBA" id="ARBA00023002"/>
    </source>
</evidence>
<evidence type="ECO:0000256" key="1">
    <source>
        <dbReference type="ARBA" id="ARBA00006484"/>
    </source>
</evidence>
<dbReference type="EMBL" id="JACHWJ010000001">
    <property type="protein sequence ID" value="MBB2956163.1"/>
    <property type="molecule type" value="Genomic_DNA"/>
</dbReference>
<comment type="similarity">
    <text evidence="1">Belongs to the short-chain dehydrogenases/reductases (SDR) family.</text>
</comment>
<organism evidence="3 4">
    <name type="scientific">Pseudoclavibacter helvolus</name>
    <dbReference type="NCBI Taxonomy" id="255205"/>
    <lineage>
        <taxon>Bacteria</taxon>
        <taxon>Bacillati</taxon>
        <taxon>Actinomycetota</taxon>
        <taxon>Actinomycetes</taxon>
        <taxon>Micrococcales</taxon>
        <taxon>Microbacteriaceae</taxon>
        <taxon>Pseudoclavibacter</taxon>
    </lineage>
</organism>
<dbReference type="NCBIfam" id="NF005395">
    <property type="entry name" value="PRK06940.1"/>
    <property type="match status" value="1"/>
</dbReference>
<dbReference type="SUPFAM" id="SSF51735">
    <property type="entry name" value="NAD(P)-binding Rossmann-fold domains"/>
    <property type="match status" value="1"/>
</dbReference>
<dbReference type="GO" id="GO:0016491">
    <property type="term" value="F:oxidoreductase activity"/>
    <property type="evidence" value="ECO:0007669"/>
    <property type="project" value="UniProtKB-KW"/>
</dbReference>
<dbReference type="InterPro" id="IPR002347">
    <property type="entry name" value="SDR_fam"/>
</dbReference>
<keyword evidence="4" id="KW-1185">Reference proteome</keyword>
<dbReference type="PRINTS" id="PR00081">
    <property type="entry name" value="GDHRDH"/>
</dbReference>
<dbReference type="Proteomes" id="UP000545286">
    <property type="component" value="Unassembled WGS sequence"/>
</dbReference>
<accession>A0A7W4YE69</accession>
<evidence type="ECO:0000313" key="4">
    <source>
        <dbReference type="Proteomes" id="UP000545286"/>
    </source>
</evidence>
<comment type="caution">
    <text evidence="3">The sequence shown here is derived from an EMBL/GenBank/DDBJ whole genome shotgun (WGS) entry which is preliminary data.</text>
</comment>